<evidence type="ECO:0000313" key="1">
    <source>
        <dbReference type="EMBL" id="OQO15228.1"/>
    </source>
</evidence>
<name>A0A1V8TV40_9PEZI</name>
<dbReference type="SUPFAM" id="SSF48452">
    <property type="entry name" value="TPR-like"/>
    <property type="match status" value="1"/>
</dbReference>
<dbReference type="OrthoDB" id="414698at2759"/>
<dbReference type="EMBL" id="NAJO01000001">
    <property type="protein sequence ID" value="OQO15228.1"/>
    <property type="molecule type" value="Genomic_DNA"/>
</dbReference>
<accession>A0A1V8TV40</accession>
<dbReference type="InParanoid" id="A0A1V8TV40"/>
<dbReference type="Gene3D" id="1.25.40.10">
    <property type="entry name" value="Tetratricopeptide repeat domain"/>
    <property type="match status" value="1"/>
</dbReference>
<dbReference type="InterPro" id="IPR010323">
    <property type="entry name" value="DUF924"/>
</dbReference>
<dbReference type="InterPro" id="IPR011990">
    <property type="entry name" value="TPR-like_helical_dom_sf"/>
</dbReference>
<organism evidence="1 2">
    <name type="scientific">Cryoendolithus antarcticus</name>
    <dbReference type="NCBI Taxonomy" id="1507870"/>
    <lineage>
        <taxon>Eukaryota</taxon>
        <taxon>Fungi</taxon>
        <taxon>Dikarya</taxon>
        <taxon>Ascomycota</taxon>
        <taxon>Pezizomycotina</taxon>
        <taxon>Dothideomycetes</taxon>
        <taxon>Dothideomycetidae</taxon>
        <taxon>Cladosporiales</taxon>
        <taxon>Cladosporiaceae</taxon>
        <taxon>Cryoendolithus</taxon>
    </lineage>
</organism>
<comment type="caution">
    <text evidence="1">The sequence shown here is derived from an EMBL/GenBank/DDBJ whole genome shotgun (WGS) entry which is preliminary data.</text>
</comment>
<gene>
    <name evidence="1" type="ORF">B0A48_00611</name>
</gene>
<reference evidence="2" key="1">
    <citation type="submission" date="2017-03" db="EMBL/GenBank/DDBJ databases">
        <title>Genomes of endolithic fungi from Antarctica.</title>
        <authorList>
            <person name="Coleine C."/>
            <person name="Masonjones S."/>
            <person name="Stajich J.E."/>
        </authorList>
    </citation>
    <scope>NUCLEOTIDE SEQUENCE [LARGE SCALE GENOMIC DNA]</scope>
    <source>
        <strain evidence="2">CCFEE 5527</strain>
    </source>
</reference>
<sequence>MVEIASRLRAILTPKLLSTIYHLSVPAPGSSPETLFTRFYGDTDSILTQSLYDLTFHQVFVPLSQIPSDIWPEDFLSLLPDPATNDFLIQALALVLLLDQIPRLIFKRHDTRWAYGFFGPLACRLAQQLDGLPPLLRANNVDRWLGLGLGLSWEDHMLRCSLHLLPSVHAEDLAAQTRAQTLSETTRKAVEAHFHLHDPSRHDPRADISHPASLPRLVAGPIPPVYYTGKGYEVFFFFDCQANRAHVGVLEKFRRYPWRNAPLGRDSTGSEMEYLEEIGDFARMEERVAGEIREDVRRGIGRPLKGWKDIEAECQG</sequence>
<dbReference type="Proteomes" id="UP000192596">
    <property type="component" value="Unassembled WGS sequence"/>
</dbReference>
<evidence type="ECO:0000313" key="2">
    <source>
        <dbReference type="Proteomes" id="UP000192596"/>
    </source>
</evidence>
<keyword evidence="2" id="KW-1185">Reference proteome</keyword>
<protein>
    <submittedName>
        <fullName evidence="1">Uncharacterized protein</fullName>
    </submittedName>
</protein>
<dbReference type="AlphaFoldDB" id="A0A1V8TV40"/>
<dbReference type="Pfam" id="PF06041">
    <property type="entry name" value="DUF924"/>
    <property type="match status" value="1"/>
</dbReference>
<proteinExistence type="predicted"/>